<protein>
    <submittedName>
        <fullName evidence="2">FHA domain-containing protein</fullName>
    </submittedName>
</protein>
<dbReference type="PANTHER" id="PTHR23308">
    <property type="entry name" value="NUCLEAR INHIBITOR OF PROTEIN PHOSPHATASE-1"/>
    <property type="match status" value="1"/>
</dbReference>
<dbReference type="AlphaFoldDB" id="A0A1W1X2C6"/>
<keyword evidence="3" id="KW-1185">Reference proteome</keyword>
<dbReference type="Proteomes" id="UP000192761">
    <property type="component" value="Unassembled WGS sequence"/>
</dbReference>
<proteinExistence type="predicted"/>
<accession>A0A1W1X2C6</accession>
<dbReference type="InterPro" id="IPR000253">
    <property type="entry name" value="FHA_dom"/>
</dbReference>
<evidence type="ECO:0000313" key="3">
    <source>
        <dbReference type="Proteomes" id="UP000192761"/>
    </source>
</evidence>
<dbReference type="Gene3D" id="2.60.200.20">
    <property type="match status" value="1"/>
</dbReference>
<sequence>MAKLLLCLDGTVVKEFRLNRERFTVGRRPTNDIQIDNLAVSGEHAALLTVGGDVFVEDLDSTNGTVVNGKPTKRQLLQDGDEIIIGKYMLKFWSENAAGSDAGTDYEKTMMLRVPPAVAAAAPAPAPVAAAPRPVVAASAAAVAASAVQTGARPAEPASSPGVVKVLTGGNAGRELMLTKNLTTLGKAGVQVAVITRRPQGYFITHVEGAQTPKVNGVQIGQSARKLEEEDLIELLGVQMAFFTH</sequence>
<dbReference type="InterPro" id="IPR050923">
    <property type="entry name" value="Cell_Proc_Reg/RNA_Proc"/>
</dbReference>
<dbReference type="CDD" id="cd00060">
    <property type="entry name" value="FHA"/>
    <property type="match status" value="1"/>
</dbReference>
<dbReference type="EMBL" id="FWXD01000002">
    <property type="protein sequence ID" value="SMC18047.1"/>
    <property type="molecule type" value="Genomic_DNA"/>
</dbReference>
<evidence type="ECO:0000313" key="2">
    <source>
        <dbReference type="EMBL" id="SMC18047.1"/>
    </source>
</evidence>
<dbReference type="SMART" id="SM00240">
    <property type="entry name" value="FHA"/>
    <property type="match status" value="1"/>
</dbReference>
<dbReference type="PROSITE" id="PS50006">
    <property type="entry name" value="FHA_DOMAIN"/>
    <property type="match status" value="1"/>
</dbReference>
<feature type="domain" description="FHA" evidence="1">
    <location>
        <begin position="23"/>
        <end position="72"/>
    </location>
</feature>
<gene>
    <name evidence="2" type="ORF">SAMN02745857_00459</name>
</gene>
<name>A0A1W1X2C6_9NEIS</name>
<dbReference type="SUPFAM" id="SSF49879">
    <property type="entry name" value="SMAD/FHA domain"/>
    <property type="match status" value="2"/>
</dbReference>
<dbReference type="RefSeq" id="WP_084088928.1">
    <property type="nucleotide sequence ID" value="NZ_FWXD01000002.1"/>
</dbReference>
<dbReference type="OrthoDB" id="151099at2"/>
<reference evidence="2 3" key="1">
    <citation type="submission" date="2017-04" db="EMBL/GenBank/DDBJ databases">
        <authorList>
            <person name="Afonso C.L."/>
            <person name="Miller P.J."/>
            <person name="Scott M.A."/>
            <person name="Spackman E."/>
            <person name="Goraichik I."/>
            <person name="Dimitrov K.M."/>
            <person name="Suarez D.L."/>
            <person name="Swayne D.E."/>
        </authorList>
    </citation>
    <scope>NUCLEOTIDE SEQUENCE [LARGE SCALE GENOMIC DNA]</scope>
    <source>
        <strain evidence="2 3">DSM 23236</strain>
    </source>
</reference>
<dbReference type="InterPro" id="IPR008984">
    <property type="entry name" value="SMAD_FHA_dom_sf"/>
</dbReference>
<organism evidence="2 3">
    <name type="scientific">Andreprevotia lacus DSM 23236</name>
    <dbReference type="NCBI Taxonomy" id="1121001"/>
    <lineage>
        <taxon>Bacteria</taxon>
        <taxon>Pseudomonadati</taxon>
        <taxon>Pseudomonadota</taxon>
        <taxon>Betaproteobacteria</taxon>
        <taxon>Neisseriales</taxon>
        <taxon>Chitinibacteraceae</taxon>
        <taxon>Andreprevotia</taxon>
    </lineage>
</organism>
<evidence type="ECO:0000259" key="1">
    <source>
        <dbReference type="PROSITE" id="PS50006"/>
    </source>
</evidence>
<dbReference type="Pfam" id="PF00498">
    <property type="entry name" value="FHA"/>
    <property type="match status" value="1"/>
</dbReference>
<dbReference type="STRING" id="1121001.SAMN02745857_00459"/>